<dbReference type="InterPro" id="IPR036439">
    <property type="entry name" value="Dockerin_dom_sf"/>
</dbReference>
<reference evidence="3 4" key="1">
    <citation type="journal article" date="2015" name="Nature">
        <title>rRNA introns, odd ribosomes, and small enigmatic genomes across a large radiation of phyla.</title>
        <authorList>
            <person name="Brown C.T."/>
            <person name="Hug L.A."/>
            <person name="Thomas B.C."/>
            <person name="Sharon I."/>
            <person name="Castelle C.J."/>
            <person name="Singh A."/>
            <person name="Wilkins M.J."/>
            <person name="Williams K.H."/>
            <person name="Banfield J.F."/>
        </authorList>
    </citation>
    <scope>NUCLEOTIDE SEQUENCE [LARGE SCALE GENOMIC DNA]</scope>
</reference>
<dbReference type="Proteomes" id="UP000034324">
    <property type="component" value="Unassembled WGS sequence"/>
</dbReference>
<comment type="caution">
    <text evidence="3">The sequence shown here is derived from an EMBL/GenBank/DDBJ whole genome shotgun (WGS) entry which is preliminary data.</text>
</comment>
<feature type="region of interest" description="Disordered" evidence="1">
    <location>
        <begin position="373"/>
        <end position="401"/>
    </location>
</feature>
<name>A0A0G0KQZ9_9BACT</name>
<protein>
    <recommendedName>
        <fullName evidence="2">Collagenase NC10/endostatin domain-containing protein</fullName>
    </recommendedName>
</protein>
<gene>
    <name evidence="3" type="ORF">US99_C0032G0006</name>
</gene>
<sequence length="453" mass="48981">MSQKGFAHILLLLLLLAGLAVGVYLVQQKTNLFPKASVSQPTGPETSFTLVGSNDCAIGLICALGFKSDPQPGEEFEVKLYVRSDIDEANLFQAKIKFPVNLIEVIKINVEGSFINNWVENFYDNLTGEISLAGGVPAPGFQTRLGEESALMATIVFKAKTGGTGTVLFNDDSQILRNTDNENILKIKRDYDISIGTKPSPTPTPAPESYSRVFITSTAYNGNLGGLSGADSKCQARADAANLGGTWKAWLSDDVSSSATRLNHSSVPYKTLDGKVVADNWDDLTDGSLQNAISVTENNTFFKSESCVWTQTKVSGALIESKSQNLTGCNGFTVADKNISYCGVDGSKDSNWTQGSLESCNIEHPIYCFEQTAVSAPPTPTPTPTSTPTSPPGQKGDGNKDNKINLIDMSVLLTDFNKEQGYREPIDMNDDKKINTFDFSLHRKLLLELGVIK</sequence>
<dbReference type="Gene3D" id="2.60.40.680">
    <property type="match status" value="1"/>
</dbReference>
<dbReference type="PROSITE" id="PS00018">
    <property type="entry name" value="EF_HAND_1"/>
    <property type="match status" value="1"/>
</dbReference>
<dbReference type="SUPFAM" id="SSF63446">
    <property type="entry name" value="Type I dockerin domain"/>
    <property type="match status" value="1"/>
</dbReference>
<evidence type="ECO:0000256" key="1">
    <source>
        <dbReference type="SAM" id="MobiDB-lite"/>
    </source>
</evidence>
<dbReference type="InterPro" id="IPR018247">
    <property type="entry name" value="EF_Hand_1_Ca_BS"/>
</dbReference>
<dbReference type="Gene3D" id="1.10.1330.10">
    <property type="entry name" value="Dockerin domain"/>
    <property type="match status" value="1"/>
</dbReference>
<dbReference type="EMBL" id="LBVC01000032">
    <property type="protein sequence ID" value="KKQ77905.1"/>
    <property type="molecule type" value="Genomic_DNA"/>
</dbReference>
<dbReference type="CDD" id="cd08547">
    <property type="entry name" value="Type_II_cohesin"/>
    <property type="match status" value="1"/>
</dbReference>
<accession>A0A0G0KQZ9</accession>
<organism evidence="3 4">
    <name type="scientific">Candidatus Daviesbacteria bacterium GW2011_GWF2_38_6</name>
    <dbReference type="NCBI Taxonomy" id="1618432"/>
    <lineage>
        <taxon>Bacteria</taxon>
        <taxon>Candidatus Daviesiibacteriota</taxon>
    </lineage>
</organism>
<feature type="domain" description="Collagenase NC10/endostatin" evidence="2">
    <location>
        <begin position="218"/>
        <end position="337"/>
    </location>
</feature>
<dbReference type="InterPro" id="IPR016187">
    <property type="entry name" value="CTDL_fold"/>
</dbReference>
<dbReference type="Gene3D" id="3.10.100.10">
    <property type="entry name" value="Mannose-Binding Protein A, subunit A"/>
    <property type="match status" value="1"/>
</dbReference>
<dbReference type="InterPro" id="IPR016186">
    <property type="entry name" value="C-type_lectin-like/link_sf"/>
</dbReference>
<proteinExistence type="predicted"/>
<dbReference type="Pfam" id="PF06482">
    <property type="entry name" value="Endostatin"/>
    <property type="match status" value="1"/>
</dbReference>
<dbReference type="SUPFAM" id="SSF56436">
    <property type="entry name" value="C-type lectin-like"/>
    <property type="match status" value="1"/>
</dbReference>
<evidence type="ECO:0000313" key="4">
    <source>
        <dbReference type="Proteomes" id="UP000034324"/>
    </source>
</evidence>
<dbReference type="AlphaFoldDB" id="A0A0G0KQZ9"/>
<evidence type="ECO:0000259" key="2">
    <source>
        <dbReference type="Pfam" id="PF06482"/>
    </source>
</evidence>
<dbReference type="InterPro" id="IPR010515">
    <property type="entry name" value="Collagenase_NC10/endostatin"/>
</dbReference>
<feature type="compositionally biased region" description="Pro residues" evidence="1">
    <location>
        <begin position="377"/>
        <end position="391"/>
    </location>
</feature>
<dbReference type="GO" id="GO:0000272">
    <property type="term" value="P:polysaccharide catabolic process"/>
    <property type="evidence" value="ECO:0007669"/>
    <property type="project" value="InterPro"/>
</dbReference>
<evidence type="ECO:0000313" key="3">
    <source>
        <dbReference type="EMBL" id="KKQ77905.1"/>
    </source>
</evidence>